<dbReference type="PANTHER" id="PTHR45809">
    <property type="entry name" value="VIRAL IAP-ASSOCIATED FACTOR HOMOLOG"/>
    <property type="match status" value="1"/>
</dbReference>
<reference evidence="2" key="1">
    <citation type="journal article" date="2013" name="J. Plant Res.">
        <title>Effect of fungi and light on seed germination of three Opuntia species from semiarid lands of central Mexico.</title>
        <authorList>
            <person name="Delgado-Sanchez P."/>
            <person name="Jimenez-Bremont J.F."/>
            <person name="Guerrero-Gonzalez Mde L."/>
            <person name="Flores J."/>
        </authorList>
    </citation>
    <scope>NUCLEOTIDE SEQUENCE</scope>
    <source>
        <tissue evidence="2">Cladode</tissue>
    </source>
</reference>
<evidence type="ECO:0000313" key="2">
    <source>
        <dbReference type="EMBL" id="MBA4652919.1"/>
    </source>
</evidence>
<dbReference type="InterPro" id="IPR036249">
    <property type="entry name" value="Thioredoxin-like_sf"/>
</dbReference>
<name>A0A7C8ZVS7_OPUST</name>
<dbReference type="InterPro" id="IPR051498">
    <property type="entry name" value="Phosducin-like_chap/apop_reg"/>
</dbReference>
<evidence type="ECO:0000256" key="1">
    <source>
        <dbReference type="ARBA" id="ARBA00009686"/>
    </source>
</evidence>
<accession>A0A7C8ZVS7</accession>
<reference evidence="2" key="2">
    <citation type="submission" date="2020-07" db="EMBL/GenBank/DDBJ databases">
        <authorList>
            <person name="Vera ALvarez R."/>
            <person name="Arias-Moreno D.M."/>
            <person name="Jimenez-Jacinto V."/>
            <person name="Jimenez-Bremont J.F."/>
            <person name="Swaminathan K."/>
            <person name="Moose S.P."/>
            <person name="Guerrero-Gonzalez M.L."/>
            <person name="Marino-Ramirez L."/>
            <person name="Landsman D."/>
            <person name="Rodriguez-Kessler M."/>
            <person name="Delgado-Sanchez P."/>
        </authorList>
    </citation>
    <scope>NUCLEOTIDE SEQUENCE</scope>
    <source>
        <tissue evidence="2">Cladode</tissue>
    </source>
</reference>
<comment type="similarity">
    <text evidence="1">Belongs to the phosducin family.</text>
</comment>
<protein>
    <submittedName>
        <fullName evidence="2">Uncharacterized protein</fullName>
    </submittedName>
</protein>
<sequence>MTSRGSLATFQRSRQHSNHLLSSLQRMLLPSLKTKPGLIPRLRMRSKILRMILMMDCFLEEYRKQRLAEMKEDVKVAKFGSIIPISGPDFIREVSQAPPEIWVVVLL</sequence>
<organism evidence="2">
    <name type="scientific">Opuntia streptacantha</name>
    <name type="common">Prickly pear cactus</name>
    <name type="synonym">Opuntia cardona</name>
    <dbReference type="NCBI Taxonomy" id="393608"/>
    <lineage>
        <taxon>Eukaryota</taxon>
        <taxon>Viridiplantae</taxon>
        <taxon>Streptophyta</taxon>
        <taxon>Embryophyta</taxon>
        <taxon>Tracheophyta</taxon>
        <taxon>Spermatophyta</taxon>
        <taxon>Magnoliopsida</taxon>
        <taxon>eudicotyledons</taxon>
        <taxon>Gunneridae</taxon>
        <taxon>Pentapetalae</taxon>
        <taxon>Caryophyllales</taxon>
        <taxon>Cactineae</taxon>
        <taxon>Cactaceae</taxon>
        <taxon>Opuntioideae</taxon>
        <taxon>Opuntia</taxon>
    </lineage>
</organism>
<dbReference type="EMBL" id="GISG01176689">
    <property type="protein sequence ID" value="MBA4652920.1"/>
    <property type="molecule type" value="Transcribed_RNA"/>
</dbReference>
<dbReference type="GO" id="GO:0006457">
    <property type="term" value="P:protein folding"/>
    <property type="evidence" value="ECO:0007669"/>
    <property type="project" value="TreeGrafter"/>
</dbReference>
<dbReference type="AlphaFoldDB" id="A0A7C8ZVS7"/>
<dbReference type="PANTHER" id="PTHR45809:SF3">
    <property type="entry name" value="VIRAL IAP-ASSOCIATED FACTOR HOMOLOG"/>
    <property type="match status" value="1"/>
</dbReference>
<dbReference type="GO" id="GO:0005737">
    <property type="term" value="C:cytoplasm"/>
    <property type="evidence" value="ECO:0007669"/>
    <property type="project" value="TreeGrafter"/>
</dbReference>
<proteinExistence type="inferred from homology"/>
<dbReference type="EMBL" id="GISG01176688">
    <property type="protein sequence ID" value="MBA4652919.1"/>
    <property type="molecule type" value="Transcribed_RNA"/>
</dbReference>
<dbReference type="SUPFAM" id="SSF52833">
    <property type="entry name" value="Thioredoxin-like"/>
    <property type="match status" value="1"/>
</dbReference>